<accession>A0A5K7S8S8</accession>
<evidence type="ECO:0000313" key="3">
    <source>
        <dbReference type="EMBL" id="BBE17895.1"/>
    </source>
</evidence>
<dbReference type="PROSITE" id="PS51257">
    <property type="entry name" value="PROKAR_LIPOPROTEIN"/>
    <property type="match status" value="1"/>
</dbReference>
<evidence type="ECO:0000313" key="4">
    <source>
        <dbReference type="Proteomes" id="UP001193389"/>
    </source>
</evidence>
<organism evidence="3 4">
    <name type="scientific">Aquipluma nitroreducens</name>
    <dbReference type="NCBI Taxonomy" id="2010828"/>
    <lineage>
        <taxon>Bacteria</taxon>
        <taxon>Pseudomonadati</taxon>
        <taxon>Bacteroidota</taxon>
        <taxon>Bacteroidia</taxon>
        <taxon>Marinilabiliales</taxon>
        <taxon>Prolixibacteraceae</taxon>
        <taxon>Aquipluma</taxon>
    </lineage>
</organism>
<feature type="chain" id="PRO_5024390256" description="DUF4296 domain-containing protein" evidence="1">
    <location>
        <begin position="29"/>
        <end position="130"/>
    </location>
</feature>
<evidence type="ECO:0000259" key="2">
    <source>
        <dbReference type="Pfam" id="PF14129"/>
    </source>
</evidence>
<feature type="domain" description="DUF4296" evidence="2">
    <location>
        <begin position="32"/>
        <end position="114"/>
    </location>
</feature>
<feature type="signal peptide" evidence="1">
    <location>
        <begin position="1"/>
        <end position="28"/>
    </location>
</feature>
<dbReference type="Proteomes" id="UP001193389">
    <property type="component" value="Chromosome"/>
</dbReference>
<keyword evidence="4" id="KW-1185">Reference proteome</keyword>
<name>A0A5K7S8S8_9BACT</name>
<dbReference type="EMBL" id="AP018694">
    <property type="protein sequence ID" value="BBE17895.1"/>
    <property type="molecule type" value="Genomic_DNA"/>
</dbReference>
<protein>
    <recommendedName>
        <fullName evidence="2">DUF4296 domain-containing protein</fullName>
    </recommendedName>
</protein>
<dbReference type="KEGG" id="anf:AQPE_2054"/>
<dbReference type="AlphaFoldDB" id="A0A5K7S8S8"/>
<evidence type="ECO:0000256" key="1">
    <source>
        <dbReference type="SAM" id="SignalP"/>
    </source>
</evidence>
<reference evidence="3" key="1">
    <citation type="journal article" date="2020" name="Int. J. Syst. Evol. Microbiol.">
        <title>Aquipluma nitroreducens gen. nov. sp. nov., a novel facultatively anaerobic bacterium isolated from a freshwater lake.</title>
        <authorList>
            <person name="Watanabe M."/>
            <person name="Kojima H."/>
            <person name="Fukui M."/>
        </authorList>
    </citation>
    <scope>NUCLEOTIDE SEQUENCE</scope>
    <source>
        <strain evidence="3">MeG22</strain>
    </source>
</reference>
<proteinExistence type="predicted"/>
<dbReference type="Pfam" id="PF14129">
    <property type="entry name" value="DUF4296"/>
    <property type="match status" value="1"/>
</dbReference>
<sequence>MKRKMKQFIGILLFAAILSGLSSCYSTSIEKPDKLIKKDKFMKMMVDIYLVQGYNIDQKIDTIHKKLTQTDLYYSVLKKYNVPDTVFIRSLIYYSSYPKEYEKMHVQIMDYLKEVELQYKPQEKIDAEKE</sequence>
<gene>
    <name evidence="3" type="ORF">AQPE_2054</name>
</gene>
<dbReference type="InterPro" id="IPR025381">
    <property type="entry name" value="DUF4296"/>
</dbReference>
<keyword evidence="1" id="KW-0732">Signal</keyword>